<evidence type="ECO:0000256" key="2">
    <source>
        <dbReference type="ARBA" id="ARBA00004141"/>
    </source>
</evidence>
<dbReference type="InterPro" id="IPR003594">
    <property type="entry name" value="HATPase_dom"/>
</dbReference>
<sequence length="917" mass="99610">MPDDIRDKEGRPSPDALLETAEREGRGRLKIFLGAAPGVGKTYEMLMSGRARLADGTDVVIGVVETHGRRETQALVEGFEVVPRKAVDYKGRTLDEMDLDAIIARRPALALVDELAHSNAPGSRHPKRYLDVQELLTQGIDVYTTLNIQHVESLNDIVAQITRVTVRETVPDSIIDRADDVEIIDLTPDDLIKRLHEGKVYVPTTARRAIENYFSPGNLTALRELALRRTAQRVDEQLLTHMQAHAIEGPWAAGDRVLVAVDEHPRGASLVRYARRQADRLRCPWAALHVETSRSANLPDADKDRLAATMRLAEQLGGEAITIPGQSVAEDIVRHAGSHNFTHIVVGKPAKSRWREYLGGSVTHDLIRLAGNISVHVTSGTDQDAAAASQGVKTATPRRRFDPWPYLTAGLHVVGALVVGMALQQFLDVRNIALVFLMAVLSSAVTLGLWPALFASLISAAAYNFFFLPPLYTLDISDPESVVALLFFLIVAVIASNLTGRVQRQAAAARERARLTEDLYLFAKKLAGTGTLDDVLWATAFQIASMLKVRVVLLLPEDGSIAVKAGYPPDDTLVDADIAAAKWAWEHNRAAGRGADTLPGAKRLYLPLRTGRMAVGVVGLDNDRQGPLLTPEQQRLFDALADQAAVAIERIQLVADVDRAKLAVEADRLRSALLTSISHDLKTPLASIMGAAGALREFGVSLPEEGRAELVSTVLDESERLNRFIANLLDMTKIESGAMEPNSALHYVGDIVGSALRRAAKITARHKTELDMPADLPMLKLDPVLFEQVLFNLLDNAAKYAPEDSAIRIRGWADGASVAIQVMDEGPGIPQADLERIFDTFYRVRKGDHVRAGTGLGLSICRGFVEAMGGTIVASNRADRPGAVFTITMPVTAERPNPGEPNLGGPNLDGPNLDEIA</sequence>
<evidence type="ECO:0000256" key="9">
    <source>
        <dbReference type="ARBA" id="ARBA00022840"/>
    </source>
</evidence>
<dbReference type="SUPFAM" id="SSF55874">
    <property type="entry name" value="ATPase domain of HSP90 chaperone/DNA topoisomerase II/histidine kinase"/>
    <property type="match status" value="1"/>
</dbReference>
<dbReference type="SUPFAM" id="SSF52402">
    <property type="entry name" value="Adenine nucleotide alpha hydrolases-like"/>
    <property type="match status" value="1"/>
</dbReference>
<dbReference type="CDD" id="cd00082">
    <property type="entry name" value="HisKA"/>
    <property type="match status" value="1"/>
</dbReference>
<feature type="transmembrane region" description="Helical" evidence="15">
    <location>
        <begin position="482"/>
        <end position="500"/>
    </location>
</feature>
<keyword evidence="9" id="KW-0067">ATP-binding</keyword>
<proteinExistence type="predicted"/>
<dbReference type="PANTHER" id="PTHR45569:SF1">
    <property type="entry name" value="SENSOR PROTEIN KDPD"/>
    <property type="match status" value="1"/>
</dbReference>
<evidence type="ECO:0000256" key="5">
    <source>
        <dbReference type="ARBA" id="ARBA00022679"/>
    </source>
</evidence>
<comment type="subcellular location">
    <subcellularLocation>
        <location evidence="2">Membrane</location>
        <topology evidence="2">Multi-pass membrane protein</topology>
    </subcellularLocation>
</comment>
<evidence type="ECO:0000256" key="6">
    <source>
        <dbReference type="ARBA" id="ARBA00022692"/>
    </source>
</evidence>
<keyword evidence="4" id="KW-0597">Phosphoprotein</keyword>
<dbReference type="SUPFAM" id="SSF55781">
    <property type="entry name" value="GAF domain-like"/>
    <property type="match status" value="1"/>
</dbReference>
<keyword evidence="7" id="KW-0547">Nucleotide-binding</keyword>
<keyword evidence="11" id="KW-0902">Two-component regulatory system</keyword>
<comment type="function">
    <text evidence="13">Member of the two-component regulatory system KdpD/KdpE involved in the regulation of the kdp operon. KdpD may function as a membrane-associated protein kinase that phosphorylates KdpE in response to environmental signals.</text>
</comment>
<dbReference type="AlphaFoldDB" id="A0A380WDB7"/>
<dbReference type="PRINTS" id="PR00344">
    <property type="entry name" value="BCTRLSENSOR"/>
</dbReference>
<dbReference type="Gene3D" id="1.10.287.130">
    <property type="match status" value="1"/>
</dbReference>
<feature type="transmembrane region" description="Helical" evidence="15">
    <location>
        <begin position="404"/>
        <end position="423"/>
    </location>
</feature>
<dbReference type="GO" id="GO:0005737">
    <property type="term" value="C:cytoplasm"/>
    <property type="evidence" value="ECO:0007669"/>
    <property type="project" value="UniProtKB-ARBA"/>
</dbReference>
<evidence type="ECO:0000256" key="13">
    <source>
        <dbReference type="ARBA" id="ARBA00057300"/>
    </source>
</evidence>
<dbReference type="PROSITE" id="PS50109">
    <property type="entry name" value="HIS_KIN"/>
    <property type="match status" value="1"/>
</dbReference>
<dbReference type="EMBL" id="UFSM01000001">
    <property type="protein sequence ID" value="SUU86921.1"/>
    <property type="molecule type" value="Genomic_DNA"/>
</dbReference>
<dbReference type="Pfam" id="PF02702">
    <property type="entry name" value="KdpD"/>
    <property type="match status" value="1"/>
</dbReference>
<dbReference type="CDD" id="cd00075">
    <property type="entry name" value="HATPase"/>
    <property type="match status" value="1"/>
</dbReference>
<keyword evidence="8" id="KW-0418">Kinase</keyword>
<evidence type="ECO:0000313" key="17">
    <source>
        <dbReference type="EMBL" id="SUU86921.1"/>
    </source>
</evidence>
<dbReference type="PANTHER" id="PTHR45569">
    <property type="entry name" value="SENSOR PROTEIN KDPD"/>
    <property type="match status" value="1"/>
</dbReference>
<dbReference type="InterPro" id="IPR027417">
    <property type="entry name" value="P-loop_NTPase"/>
</dbReference>
<dbReference type="InterPro" id="IPR005467">
    <property type="entry name" value="His_kinase_dom"/>
</dbReference>
<dbReference type="InterPro" id="IPR006016">
    <property type="entry name" value="UspA"/>
</dbReference>
<dbReference type="Gene3D" id="3.30.565.10">
    <property type="entry name" value="Histidine kinase-like ATPase, C-terminal domain"/>
    <property type="match status" value="1"/>
</dbReference>
<evidence type="ECO:0000256" key="14">
    <source>
        <dbReference type="SAM" id="MobiDB-lite"/>
    </source>
</evidence>
<dbReference type="FunFam" id="3.40.50.300:FF:000483">
    <property type="entry name" value="Sensor histidine kinase KdpD"/>
    <property type="match status" value="1"/>
</dbReference>
<dbReference type="Proteomes" id="UP000254701">
    <property type="component" value="Unassembled WGS sequence"/>
</dbReference>
<name>A0A380WDB7_AMIAI</name>
<evidence type="ECO:0000256" key="8">
    <source>
        <dbReference type="ARBA" id="ARBA00022777"/>
    </source>
</evidence>
<reference evidence="17 18" key="1">
    <citation type="submission" date="2018-06" db="EMBL/GenBank/DDBJ databases">
        <authorList>
            <consortium name="Pathogen Informatics"/>
            <person name="Doyle S."/>
        </authorList>
    </citation>
    <scope>NUCLEOTIDE SEQUENCE [LARGE SCALE GENOMIC DNA]</scope>
    <source>
        <strain evidence="17 18">NCTC10684</strain>
    </source>
</reference>
<dbReference type="InterPro" id="IPR014729">
    <property type="entry name" value="Rossmann-like_a/b/a_fold"/>
</dbReference>
<evidence type="ECO:0000256" key="10">
    <source>
        <dbReference type="ARBA" id="ARBA00022989"/>
    </source>
</evidence>
<dbReference type="SMART" id="SM00388">
    <property type="entry name" value="HisKA"/>
    <property type="match status" value="1"/>
</dbReference>
<dbReference type="SUPFAM" id="SSF47384">
    <property type="entry name" value="Homodimeric domain of signal transducing histidine kinase"/>
    <property type="match status" value="1"/>
</dbReference>
<protein>
    <recommendedName>
        <fullName evidence="3">histidine kinase</fullName>
        <ecNumber evidence="3">2.7.13.3</ecNumber>
    </recommendedName>
</protein>
<evidence type="ECO:0000256" key="11">
    <source>
        <dbReference type="ARBA" id="ARBA00023012"/>
    </source>
</evidence>
<evidence type="ECO:0000256" key="1">
    <source>
        <dbReference type="ARBA" id="ARBA00000085"/>
    </source>
</evidence>
<dbReference type="InterPro" id="IPR025201">
    <property type="entry name" value="KdpD_TM"/>
</dbReference>
<dbReference type="CDD" id="cd01987">
    <property type="entry name" value="USP_KdpD-like"/>
    <property type="match status" value="1"/>
</dbReference>
<accession>A0A380WDB7</accession>
<dbReference type="Pfam" id="PF00582">
    <property type="entry name" value="Usp"/>
    <property type="match status" value="1"/>
</dbReference>
<dbReference type="Gene3D" id="1.20.120.620">
    <property type="entry name" value="Backbone structure of the membrane domain of e. Coli histidine kinase receptor kdpd"/>
    <property type="match status" value="1"/>
</dbReference>
<dbReference type="InterPro" id="IPR036890">
    <property type="entry name" value="HATPase_C_sf"/>
</dbReference>
<feature type="transmembrane region" description="Helical" evidence="15">
    <location>
        <begin position="435"/>
        <end position="462"/>
    </location>
</feature>
<dbReference type="RefSeq" id="WP_115729445.1">
    <property type="nucleotide sequence ID" value="NZ_BAAAVY010000011.1"/>
</dbReference>
<dbReference type="Pfam" id="PF13493">
    <property type="entry name" value="DUF4118"/>
    <property type="match status" value="1"/>
</dbReference>
<dbReference type="InterPro" id="IPR038318">
    <property type="entry name" value="KdpD_sf"/>
</dbReference>
<dbReference type="InterPro" id="IPR052023">
    <property type="entry name" value="Histidine_kinase_KdpD"/>
</dbReference>
<dbReference type="InterPro" id="IPR036097">
    <property type="entry name" value="HisK_dim/P_sf"/>
</dbReference>
<dbReference type="SMART" id="SM00387">
    <property type="entry name" value="HATPase_c"/>
    <property type="match status" value="1"/>
</dbReference>
<dbReference type="FunFam" id="3.30.565.10:FF:000042">
    <property type="entry name" value="Two-component sensor histidine kinase KdpD"/>
    <property type="match status" value="1"/>
</dbReference>
<dbReference type="GO" id="GO:0005524">
    <property type="term" value="F:ATP binding"/>
    <property type="evidence" value="ECO:0007669"/>
    <property type="project" value="UniProtKB-KW"/>
</dbReference>
<dbReference type="Gene3D" id="3.30.450.40">
    <property type="match status" value="1"/>
</dbReference>
<dbReference type="Pfam" id="PF00512">
    <property type="entry name" value="HisKA"/>
    <property type="match status" value="1"/>
</dbReference>
<keyword evidence="5 17" id="KW-0808">Transferase</keyword>
<dbReference type="GO" id="GO:0000155">
    <property type="term" value="F:phosphorelay sensor kinase activity"/>
    <property type="evidence" value="ECO:0007669"/>
    <property type="project" value="InterPro"/>
</dbReference>
<feature type="domain" description="Histidine kinase" evidence="16">
    <location>
        <begin position="676"/>
        <end position="893"/>
    </location>
</feature>
<dbReference type="InterPro" id="IPR004358">
    <property type="entry name" value="Sig_transdc_His_kin-like_C"/>
</dbReference>
<feature type="compositionally biased region" description="Low complexity" evidence="14">
    <location>
        <begin position="900"/>
        <end position="917"/>
    </location>
</feature>
<dbReference type="Gene3D" id="3.40.50.300">
    <property type="entry name" value="P-loop containing nucleotide triphosphate hydrolases"/>
    <property type="match status" value="1"/>
</dbReference>
<keyword evidence="12 15" id="KW-0472">Membrane</keyword>
<dbReference type="InterPro" id="IPR003852">
    <property type="entry name" value="Sig_transdc_His_kinase_KdpD_N"/>
</dbReference>
<comment type="catalytic activity">
    <reaction evidence="1">
        <text>ATP + protein L-histidine = ADP + protein N-phospho-L-histidine.</text>
        <dbReference type="EC" id="2.7.13.3"/>
    </reaction>
</comment>
<keyword evidence="6 15" id="KW-0812">Transmembrane</keyword>
<dbReference type="InterPro" id="IPR003661">
    <property type="entry name" value="HisK_dim/P_dom"/>
</dbReference>
<organism evidence="17 18">
    <name type="scientific">Aminobacter aminovorans</name>
    <name type="common">Chelatobacter heintzii</name>
    <dbReference type="NCBI Taxonomy" id="83263"/>
    <lineage>
        <taxon>Bacteria</taxon>
        <taxon>Pseudomonadati</taxon>
        <taxon>Pseudomonadota</taxon>
        <taxon>Alphaproteobacteria</taxon>
        <taxon>Hyphomicrobiales</taxon>
        <taxon>Phyllobacteriaceae</taxon>
        <taxon>Aminobacter</taxon>
    </lineage>
</organism>
<dbReference type="GO" id="GO:0042802">
    <property type="term" value="F:identical protein binding"/>
    <property type="evidence" value="ECO:0007669"/>
    <property type="project" value="UniProtKB-ARBA"/>
</dbReference>
<dbReference type="Gene3D" id="3.40.50.620">
    <property type="entry name" value="HUPs"/>
    <property type="match status" value="1"/>
</dbReference>
<evidence type="ECO:0000256" key="12">
    <source>
        <dbReference type="ARBA" id="ARBA00023136"/>
    </source>
</evidence>
<evidence type="ECO:0000256" key="3">
    <source>
        <dbReference type="ARBA" id="ARBA00012438"/>
    </source>
</evidence>
<evidence type="ECO:0000259" key="16">
    <source>
        <dbReference type="PROSITE" id="PS50109"/>
    </source>
</evidence>
<evidence type="ECO:0000313" key="18">
    <source>
        <dbReference type="Proteomes" id="UP000254701"/>
    </source>
</evidence>
<dbReference type="GO" id="GO:0005886">
    <property type="term" value="C:plasma membrane"/>
    <property type="evidence" value="ECO:0007669"/>
    <property type="project" value="TreeGrafter"/>
</dbReference>
<dbReference type="Pfam" id="PF13492">
    <property type="entry name" value="GAF_3"/>
    <property type="match status" value="1"/>
</dbReference>
<evidence type="ECO:0000256" key="7">
    <source>
        <dbReference type="ARBA" id="ARBA00022741"/>
    </source>
</evidence>
<dbReference type="EC" id="2.7.13.3" evidence="3"/>
<gene>
    <name evidence="17" type="primary">kdpD_1</name>
    <name evidence="17" type="ORF">NCTC10684_00109</name>
</gene>
<evidence type="ECO:0000256" key="15">
    <source>
        <dbReference type="SAM" id="Phobius"/>
    </source>
</evidence>
<dbReference type="InterPro" id="IPR029016">
    <property type="entry name" value="GAF-like_dom_sf"/>
</dbReference>
<dbReference type="OrthoDB" id="9806130at2"/>
<dbReference type="Pfam" id="PF02518">
    <property type="entry name" value="HATPase_c"/>
    <property type="match status" value="1"/>
</dbReference>
<feature type="region of interest" description="Disordered" evidence="14">
    <location>
        <begin position="892"/>
        <end position="917"/>
    </location>
</feature>
<dbReference type="InterPro" id="IPR003018">
    <property type="entry name" value="GAF"/>
</dbReference>
<evidence type="ECO:0000256" key="4">
    <source>
        <dbReference type="ARBA" id="ARBA00022553"/>
    </source>
</evidence>
<keyword evidence="10 15" id="KW-1133">Transmembrane helix</keyword>